<dbReference type="InterPro" id="IPR013785">
    <property type="entry name" value="Aldolase_TIM"/>
</dbReference>
<evidence type="ECO:0000256" key="1">
    <source>
        <dbReference type="ARBA" id="ARBA00010424"/>
    </source>
</evidence>
<comment type="similarity">
    <text evidence="1">Belongs to the phosphosulfolactate synthase family.</text>
</comment>
<comment type="caution">
    <text evidence="2">The sequence shown here is derived from an EMBL/GenBank/DDBJ whole genome shotgun (WGS) entry which is preliminary data.</text>
</comment>
<reference evidence="2 3" key="1">
    <citation type="submission" date="2019-04" db="EMBL/GenBank/DDBJ databases">
        <title>Pedobacter sp. AR-3-17 sp. nov., isolated from Arctic soil.</title>
        <authorList>
            <person name="Dahal R.H."/>
            <person name="Kim D.-U."/>
        </authorList>
    </citation>
    <scope>NUCLEOTIDE SEQUENCE [LARGE SCALE GENOMIC DNA]</scope>
    <source>
        <strain evidence="2 3">AR-3-17</strain>
    </source>
</reference>
<dbReference type="AlphaFoldDB" id="A0A4U1C815"/>
<evidence type="ECO:0000313" key="2">
    <source>
        <dbReference type="EMBL" id="TKC00557.1"/>
    </source>
</evidence>
<dbReference type="Proteomes" id="UP000308181">
    <property type="component" value="Unassembled WGS sequence"/>
</dbReference>
<sequence>MNYTLNNIPERTAKPRQNGLTMVMDKGLSLRQVEDFLEVAGGHTDIVKLGWSTSYVTPNLTEKLKLYRDAGIPVYFGGTLFEAFVIRNQFDDYRKVLDKYGMEYVEVSDGSIEIPHEEKCEYIQTLSKDVTVISEVGSKDEKKIFAPYKWIKLMKAEIEAGSWKVIAEAREGGNVGIYRDSGEVRQGLVDEILTQIPEETIIWEAPQKAQQVWFIELIGANVNLGNIAPAEVIPLETIRLGLRGDTFNHFLNMK</sequence>
<evidence type="ECO:0000313" key="3">
    <source>
        <dbReference type="Proteomes" id="UP000308181"/>
    </source>
</evidence>
<name>A0A4U1C815_9SPHI</name>
<organism evidence="2 3">
    <name type="scientific">Pedobacter cryophilus</name>
    <dbReference type="NCBI Taxonomy" id="2571271"/>
    <lineage>
        <taxon>Bacteria</taxon>
        <taxon>Pseudomonadati</taxon>
        <taxon>Bacteroidota</taxon>
        <taxon>Sphingobacteriia</taxon>
        <taxon>Sphingobacteriales</taxon>
        <taxon>Sphingobacteriaceae</taxon>
        <taxon>Pedobacter</taxon>
    </lineage>
</organism>
<dbReference type="Gene3D" id="3.20.20.70">
    <property type="entry name" value="Aldolase class I"/>
    <property type="match status" value="1"/>
</dbReference>
<keyword evidence="3" id="KW-1185">Reference proteome</keyword>
<gene>
    <name evidence="2" type="ORF">FA046_02440</name>
</gene>
<dbReference type="EMBL" id="SWBP01000001">
    <property type="protein sequence ID" value="TKC00557.1"/>
    <property type="molecule type" value="Genomic_DNA"/>
</dbReference>
<dbReference type="SUPFAM" id="SSF102110">
    <property type="entry name" value="(2r)-phospho-3-sulfolactate synthase ComA"/>
    <property type="match status" value="1"/>
</dbReference>
<dbReference type="PANTHER" id="PTHR48413">
    <property type="match status" value="1"/>
</dbReference>
<dbReference type="InterPro" id="IPR036112">
    <property type="entry name" value="ComA_synth_sf"/>
</dbReference>
<proteinExistence type="inferred from homology"/>
<dbReference type="InterPro" id="IPR003830">
    <property type="entry name" value="ComA_synth"/>
</dbReference>
<dbReference type="Pfam" id="PF02679">
    <property type="entry name" value="ComA"/>
    <property type="match status" value="1"/>
</dbReference>
<protein>
    <submittedName>
        <fullName evidence="2">Phosphosulfolactate synthase</fullName>
    </submittedName>
</protein>
<accession>A0A4U1C815</accession>
<dbReference type="PANTHER" id="PTHR48413:SF1">
    <property type="entry name" value="PROTEIN HEAT-STRESS-ASSOCIATED 32"/>
    <property type="match status" value="1"/>
</dbReference>
<dbReference type="OrthoDB" id="7809088at2"/>
<dbReference type="RefSeq" id="WP_136824766.1">
    <property type="nucleotide sequence ID" value="NZ_SWBP01000001.1"/>
</dbReference>